<dbReference type="Gene3D" id="3.90.1530.10">
    <property type="entry name" value="Conserved hypothetical protein from pyrococcus furiosus pfu- 392566-001, ParB domain"/>
    <property type="match status" value="1"/>
</dbReference>
<keyword evidence="2" id="KW-0489">Methyltransferase</keyword>
<dbReference type="EMBL" id="CP088100">
    <property type="protein sequence ID" value="UFW91028.1"/>
    <property type="molecule type" value="Genomic_DNA"/>
</dbReference>
<dbReference type="GO" id="GO:0008168">
    <property type="term" value="F:methyltransferase activity"/>
    <property type="evidence" value="ECO:0007669"/>
    <property type="project" value="UniProtKB-KW"/>
</dbReference>
<proteinExistence type="predicted"/>
<reference evidence="2" key="1">
    <citation type="submission" date="2021-11" db="EMBL/GenBank/DDBJ databases">
        <title>Australian commercial rhizobial inoculants.</title>
        <authorList>
            <person name="Kohlmeier M.G."/>
            <person name="O'Hara G.W."/>
            <person name="Colombi E."/>
            <person name="Ramsay J.P."/>
            <person name="Terpolilli J."/>
        </authorList>
    </citation>
    <scope>NUCLEOTIDE SEQUENCE</scope>
    <source>
        <strain evidence="2">CC829</strain>
    </source>
</reference>
<evidence type="ECO:0000313" key="2">
    <source>
        <dbReference type="EMBL" id="UFW91028.1"/>
    </source>
</evidence>
<name>A0ABY3QZK3_9BRAD</name>
<dbReference type="SUPFAM" id="SSF110849">
    <property type="entry name" value="ParB/Sulfiredoxin"/>
    <property type="match status" value="1"/>
</dbReference>
<organism evidence="2 3">
    <name type="scientific">Bradyrhizobium barranii</name>
    <dbReference type="NCBI Taxonomy" id="2992140"/>
    <lineage>
        <taxon>Bacteria</taxon>
        <taxon>Pseudomonadati</taxon>
        <taxon>Pseudomonadota</taxon>
        <taxon>Alphaproteobacteria</taxon>
        <taxon>Hyphomicrobiales</taxon>
        <taxon>Nitrobacteraceae</taxon>
        <taxon>Bradyrhizobium</taxon>
    </lineage>
</organism>
<dbReference type="SUPFAM" id="SSF53335">
    <property type="entry name" value="S-adenosyl-L-methionine-dependent methyltransferases"/>
    <property type="match status" value="1"/>
</dbReference>
<evidence type="ECO:0000313" key="3">
    <source>
        <dbReference type="Proteomes" id="UP001430990"/>
    </source>
</evidence>
<protein>
    <submittedName>
        <fullName evidence="2">Methyltransferase domain-containing protein</fullName>
    </submittedName>
</protein>
<dbReference type="GO" id="GO:0032259">
    <property type="term" value="P:methylation"/>
    <property type="evidence" value="ECO:0007669"/>
    <property type="project" value="UniProtKB-KW"/>
</dbReference>
<sequence>MLNLNADITGLRGAEYNPRRINEDDLKALAGSITELGLVKPLIVRGDLLVAGHQRTKALRHLGITRAAVYFLSSETTLYDEIKFNQFHNGTDVDNGDENARITGGFDKPGWHQVDIKRLTANWRSGMSIVREDICSLIQRFGPWGGVVSTMSGEIIHAAQYALAARAKNVPLTVHVLPDDKIARARELLSKQYGVFSYDKLERKTYIQTLAQMNRLRAGEGSAAKRDQKSSLYETLVVPFAQANKDLRYIDFGSGHGDYAKAMRLRGFDFHDVELFRRKGSSSTLDGTAVNLMIDKLCSDLRSRGRYDAVVCDSVMNSVDSLEAEHAVMTMINSLCKVGGNVFFSGRTMESVHSRLNHTKTVNTNQRRGVEFLDEHGFSALYRNGVWFYQKFHDAKGIEKLCADHGLAIVKRTNAGTSWQAHAKKVLHSPEGILYPSIDFEFNLPFGEEKRIGRHEDVKAAFRAAAQ</sequence>
<accession>A0ABY3QZK3</accession>
<dbReference type="Pfam" id="PF13489">
    <property type="entry name" value="Methyltransf_23"/>
    <property type="match status" value="1"/>
</dbReference>
<dbReference type="RefSeq" id="WP_231145035.1">
    <property type="nucleotide sequence ID" value="NZ_CP088100.1"/>
</dbReference>
<dbReference type="Proteomes" id="UP001430990">
    <property type="component" value="Chromosome"/>
</dbReference>
<dbReference type="InterPro" id="IPR003115">
    <property type="entry name" value="ParB_N"/>
</dbReference>
<gene>
    <name evidence="2" type="ORF">BjapCC829_21815</name>
</gene>
<keyword evidence="3" id="KW-1185">Reference proteome</keyword>
<dbReference type="SMART" id="SM00470">
    <property type="entry name" value="ParB"/>
    <property type="match status" value="1"/>
</dbReference>
<keyword evidence="2" id="KW-0808">Transferase</keyword>
<feature type="domain" description="ParB-like N-terminal" evidence="1">
    <location>
        <begin position="4"/>
        <end position="90"/>
    </location>
</feature>
<dbReference type="Gene3D" id="3.40.50.150">
    <property type="entry name" value="Vaccinia Virus protein VP39"/>
    <property type="match status" value="1"/>
</dbReference>
<dbReference type="InterPro" id="IPR036086">
    <property type="entry name" value="ParB/Sulfiredoxin_sf"/>
</dbReference>
<dbReference type="Pfam" id="PF02195">
    <property type="entry name" value="ParB_N"/>
    <property type="match status" value="1"/>
</dbReference>
<evidence type="ECO:0000259" key="1">
    <source>
        <dbReference type="SMART" id="SM00470"/>
    </source>
</evidence>
<dbReference type="InterPro" id="IPR029063">
    <property type="entry name" value="SAM-dependent_MTases_sf"/>
</dbReference>